<feature type="domain" description="Tryptophan synthase beta chain-like PALP" evidence="2">
    <location>
        <begin position="45"/>
        <end position="368"/>
    </location>
</feature>
<proteinExistence type="predicted"/>
<keyword evidence="4" id="KW-1185">Reference proteome</keyword>
<evidence type="ECO:0000313" key="4">
    <source>
        <dbReference type="Proteomes" id="UP001189429"/>
    </source>
</evidence>
<evidence type="ECO:0000313" key="3">
    <source>
        <dbReference type="EMBL" id="CAK0812094.1"/>
    </source>
</evidence>
<dbReference type="PROSITE" id="PS00901">
    <property type="entry name" value="CYS_SYNTHASE"/>
    <property type="match status" value="1"/>
</dbReference>
<dbReference type="PANTHER" id="PTHR10314">
    <property type="entry name" value="CYSTATHIONINE BETA-SYNTHASE"/>
    <property type="match status" value="1"/>
</dbReference>
<feature type="non-terminal residue" evidence="3">
    <location>
        <position position="1"/>
    </location>
</feature>
<comment type="cofactor">
    <cofactor evidence="1">
        <name>pyridoxal 5'-phosphate</name>
        <dbReference type="ChEBI" id="CHEBI:597326"/>
    </cofactor>
</comment>
<dbReference type="Proteomes" id="UP001189429">
    <property type="component" value="Unassembled WGS sequence"/>
</dbReference>
<dbReference type="EMBL" id="CAUYUJ010005055">
    <property type="protein sequence ID" value="CAK0812094.1"/>
    <property type="molecule type" value="Genomic_DNA"/>
</dbReference>
<dbReference type="CDD" id="cd01561">
    <property type="entry name" value="CBS_like"/>
    <property type="match status" value="1"/>
</dbReference>
<protein>
    <recommendedName>
        <fullName evidence="2">Tryptophan synthase beta chain-like PALP domain-containing protein</fullName>
    </recommendedName>
</protein>
<sequence length="402" mass="42801">VFPEGFDSVAIRAQRCCGKVCCASRLQQMRRCQQLLTRRWHSSVLDTIGNTPLIEFPTLSRFTGATILAKCEHLNPGGSVKDRAAKWIVEAAERDGVLRAGDTIVEGGGGNTAIGLALVAAAKGYKAVMTMPEGTSVEKRRAVELYGAEVVLAPAVPFTDERHYFHAAVRIARERERHTFTNQFENLANSQAHYESTAPELWEETAGTIDGFICSCGTGGSISGVASRLKELNPNVQCWIIDPPASGLLPLIQQGQSYEITATSPSSGLTRFPTDDVVRTIARSAGTAPAFEGIGIDRVTGNFARAFDAGLIDGALGGNSREAVEMAYYLKHVEGVALGASAALNVVGAVKLAKRLGPGSVVATLLCDGAERYASKLLAREWLEANDLVPTSGAGPEHFLDV</sequence>
<dbReference type="InterPro" id="IPR001926">
    <property type="entry name" value="TrpB-like_PALP"/>
</dbReference>
<evidence type="ECO:0000259" key="2">
    <source>
        <dbReference type="Pfam" id="PF00291"/>
    </source>
</evidence>
<reference evidence="3" key="1">
    <citation type="submission" date="2023-10" db="EMBL/GenBank/DDBJ databases">
        <authorList>
            <person name="Chen Y."/>
            <person name="Shah S."/>
            <person name="Dougan E. K."/>
            <person name="Thang M."/>
            <person name="Chan C."/>
        </authorList>
    </citation>
    <scope>NUCLEOTIDE SEQUENCE [LARGE SCALE GENOMIC DNA]</scope>
</reference>
<evidence type="ECO:0000256" key="1">
    <source>
        <dbReference type="ARBA" id="ARBA00001933"/>
    </source>
</evidence>
<dbReference type="InterPro" id="IPR001216">
    <property type="entry name" value="P-phosphate_BS"/>
</dbReference>
<dbReference type="InterPro" id="IPR036052">
    <property type="entry name" value="TrpB-like_PALP_sf"/>
</dbReference>
<comment type="caution">
    <text evidence="3">The sequence shown here is derived from an EMBL/GenBank/DDBJ whole genome shotgun (WGS) entry which is preliminary data.</text>
</comment>
<accession>A0ABN9R386</accession>
<dbReference type="InterPro" id="IPR050214">
    <property type="entry name" value="Cys_Synth/Cystath_Beta-Synth"/>
</dbReference>
<gene>
    <name evidence="3" type="ORF">PCOR1329_LOCUS16473</name>
</gene>
<dbReference type="Gene3D" id="3.40.50.1100">
    <property type="match status" value="2"/>
</dbReference>
<dbReference type="SUPFAM" id="SSF53686">
    <property type="entry name" value="Tryptophan synthase beta subunit-like PLP-dependent enzymes"/>
    <property type="match status" value="1"/>
</dbReference>
<organism evidence="3 4">
    <name type="scientific">Prorocentrum cordatum</name>
    <dbReference type="NCBI Taxonomy" id="2364126"/>
    <lineage>
        <taxon>Eukaryota</taxon>
        <taxon>Sar</taxon>
        <taxon>Alveolata</taxon>
        <taxon>Dinophyceae</taxon>
        <taxon>Prorocentrales</taxon>
        <taxon>Prorocentraceae</taxon>
        <taxon>Prorocentrum</taxon>
    </lineage>
</organism>
<name>A0ABN9R386_9DINO</name>
<dbReference type="Pfam" id="PF00291">
    <property type="entry name" value="PALP"/>
    <property type="match status" value="1"/>
</dbReference>